<comment type="subcellular location">
    <subcellularLocation>
        <location evidence="1">Cytoplasm</location>
        <location evidence="1">Cytoskeleton</location>
        <location evidence="1">Flagellum axoneme</location>
    </subcellularLocation>
</comment>
<keyword evidence="8" id="KW-0966">Cell projection</keyword>
<dbReference type="GO" id="GO:0044782">
    <property type="term" value="P:cilium organization"/>
    <property type="evidence" value="ECO:0007669"/>
    <property type="project" value="TreeGrafter"/>
</dbReference>
<comment type="similarity">
    <text evidence="2">Belongs to the DRC9 family.</text>
</comment>
<evidence type="ECO:0000256" key="10">
    <source>
        <dbReference type="SAM" id="Phobius"/>
    </source>
</evidence>
<evidence type="ECO:0000256" key="7">
    <source>
        <dbReference type="ARBA" id="ARBA00023212"/>
    </source>
</evidence>
<reference evidence="11 12" key="1">
    <citation type="submission" date="2020-04" db="EMBL/GenBank/DDBJ databases">
        <authorList>
            <person name="Wallbank WR R."/>
            <person name="Pardo Diaz C."/>
            <person name="Kozak K."/>
            <person name="Martin S."/>
            <person name="Jiggins C."/>
            <person name="Moest M."/>
            <person name="Warren A I."/>
            <person name="Byers J.R.P. K."/>
            <person name="Montejo-Kovacevich G."/>
            <person name="Yen C E."/>
        </authorList>
    </citation>
    <scope>NUCLEOTIDE SEQUENCE [LARGE SCALE GENOMIC DNA]</scope>
</reference>
<dbReference type="PROSITE" id="PS50096">
    <property type="entry name" value="IQ"/>
    <property type="match status" value="1"/>
</dbReference>
<evidence type="ECO:0000256" key="6">
    <source>
        <dbReference type="ARBA" id="ARBA00023069"/>
    </source>
</evidence>
<evidence type="ECO:0000256" key="9">
    <source>
        <dbReference type="ARBA" id="ARBA00032183"/>
    </source>
</evidence>
<organism evidence="11 12">
    <name type="scientific">Arctia plantaginis</name>
    <name type="common">Wood tiger moth</name>
    <name type="synonym">Phalaena plantaginis</name>
    <dbReference type="NCBI Taxonomy" id="874455"/>
    <lineage>
        <taxon>Eukaryota</taxon>
        <taxon>Metazoa</taxon>
        <taxon>Ecdysozoa</taxon>
        <taxon>Arthropoda</taxon>
        <taxon>Hexapoda</taxon>
        <taxon>Insecta</taxon>
        <taxon>Pterygota</taxon>
        <taxon>Neoptera</taxon>
        <taxon>Endopterygota</taxon>
        <taxon>Lepidoptera</taxon>
        <taxon>Glossata</taxon>
        <taxon>Ditrysia</taxon>
        <taxon>Noctuoidea</taxon>
        <taxon>Erebidae</taxon>
        <taxon>Arctiinae</taxon>
        <taxon>Arctia</taxon>
    </lineage>
</organism>
<dbReference type="AlphaFoldDB" id="A0A8S0ZYR6"/>
<keyword evidence="6" id="KW-0969">Cilium</keyword>
<keyword evidence="4" id="KW-0963">Cytoplasm</keyword>
<evidence type="ECO:0000256" key="4">
    <source>
        <dbReference type="ARBA" id="ARBA00022490"/>
    </source>
</evidence>
<keyword evidence="5" id="KW-0282">Flagellum</keyword>
<dbReference type="Pfam" id="PF00612">
    <property type="entry name" value="IQ"/>
    <property type="match status" value="1"/>
</dbReference>
<accession>A0A8S0ZYR6</accession>
<dbReference type="GO" id="GO:0005737">
    <property type="term" value="C:cytoplasm"/>
    <property type="evidence" value="ECO:0007669"/>
    <property type="project" value="TreeGrafter"/>
</dbReference>
<dbReference type="InterPro" id="IPR000048">
    <property type="entry name" value="IQ_motif_EF-hand-BS"/>
</dbReference>
<keyword evidence="7" id="KW-0206">Cytoskeleton</keyword>
<evidence type="ECO:0000256" key="1">
    <source>
        <dbReference type="ARBA" id="ARBA00004611"/>
    </source>
</evidence>
<keyword evidence="10" id="KW-0812">Transmembrane</keyword>
<dbReference type="Proteomes" id="UP000494256">
    <property type="component" value="Unassembled WGS sequence"/>
</dbReference>
<evidence type="ECO:0000256" key="2">
    <source>
        <dbReference type="ARBA" id="ARBA00008222"/>
    </source>
</evidence>
<evidence type="ECO:0000313" key="11">
    <source>
        <dbReference type="EMBL" id="CAB3237303.1"/>
    </source>
</evidence>
<keyword evidence="10" id="KW-0472">Membrane</keyword>
<dbReference type="CDD" id="cd23766">
    <property type="entry name" value="IQCG"/>
    <property type="match status" value="1"/>
</dbReference>
<evidence type="ECO:0000313" key="12">
    <source>
        <dbReference type="Proteomes" id="UP000494256"/>
    </source>
</evidence>
<protein>
    <recommendedName>
        <fullName evidence="3">Dynein regulatory complex protein 9</fullName>
    </recommendedName>
    <alternativeName>
        <fullName evidence="9">IQ domain-containing protein G</fullName>
    </alternativeName>
</protein>
<dbReference type="GO" id="GO:0031514">
    <property type="term" value="C:motile cilium"/>
    <property type="evidence" value="ECO:0007669"/>
    <property type="project" value="TreeGrafter"/>
</dbReference>
<sequence length="254" mass="30382">MDHNESRISKMDALLFALSFEVVLLQMRILEGSSKLRIREWRPTTKIERLQYAKLREDRDLVEDVIRETLIQVIESGRWDAIKKTIEVLKEKDSDLVALKHSNEKLKMTEEGIQLELELKRNQWNKDLRDADCKVAVLRDKMSEREECLEYWRQRYDTDTVAMTITVQKKCEELKLATVKRMELQKLYDLHEGEMRGWLNFKRERAARLAREEHQRLSAIRIQAWWRGVLVRKALGQFKYLRQTKKQPGKGKKK</sequence>
<dbReference type="EMBL" id="CADEBD010000303">
    <property type="protein sequence ID" value="CAB3237303.1"/>
    <property type="molecule type" value="Genomic_DNA"/>
</dbReference>
<dbReference type="OrthoDB" id="422206at2759"/>
<dbReference type="PANTHER" id="PTHR14871:SF1">
    <property type="entry name" value="DYNEIN REGULATORY COMPLEX PROTEIN 9"/>
    <property type="match status" value="1"/>
</dbReference>
<name>A0A8S0ZYR6_ARCPL</name>
<dbReference type="PANTHER" id="PTHR14871">
    <property type="entry name" value="DYNEIN REGULATORY COMPLEX PROTEIN 9"/>
    <property type="match status" value="1"/>
</dbReference>
<proteinExistence type="inferred from homology"/>
<evidence type="ECO:0000256" key="5">
    <source>
        <dbReference type="ARBA" id="ARBA00022846"/>
    </source>
</evidence>
<evidence type="ECO:0000256" key="3">
    <source>
        <dbReference type="ARBA" id="ARBA00013738"/>
    </source>
</evidence>
<dbReference type="InterPro" id="IPR042618">
    <property type="entry name" value="IQCG"/>
</dbReference>
<evidence type="ECO:0000256" key="8">
    <source>
        <dbReference type="ARBA" id="ARBA00023273"/>
    </source>
</evidence>
<comment type="caution">
    <text evidence="11">The sequence shown here is derived from an EMBL/GenBank/DDBJ whole genome shotgun (WGS) entry which is preliminary data.</text>
</comment>
<feature type="transmembrane region" description="Helical" evidence="10">
    <location>
        <begin position="13"/>
        <end position="30"/>
    </location>
</feature>
<gene>
    <name evidence="11" type="ORF">APLA_LOCUS7812</name>
</gene>
<keyword evidence="10" id="KW-1133">Transmembrane helix</keyword>